<dbReference type="AlphaFoldDB" id="Q10DI9"/>
<feature type="transmembrane region" description="Helical" evidence="1">
    <location>
        <begin position="204"/>
        <end position="223"/>
    </location>
</feature>
<feature type="transmembrane region" description="Helical" evidence="1">
    <location>
        <begin position="326"/>
        <end position="350"/>
    </location>
</feature>
<keyword evidence="1" id="KW-0812">Transmembrane</keyword>
<accession>Q10DI9</accession>
<evidence type="ECO:0000313" key="2">
    <source>
        <dbReference type="EMBL" id="ABF98673.1"/>
    </source>
</evidence>
<protein>
    <submittedName>
        <fullName evidence="2">Uncharacterized protein</fullName>
    </submittedName>
</protein>
<gene>
    <name evidence="2" type="ordered locus">LOC_Os03g51890</name>
</gene>
<dbReference type="EMBL" id="DP000009">
    <property type="protein sequence ID" value="ABF98673.1"/>
    <property type="molecule type" value="Genomic_DNA"/>
</dbReference>
<sequence>MDNLLALSTPRLHFVAALNHPSSFPCGSSPLPSLIQCRRRLTNRPATVRLSPAPSPCPMSPPPLNTVRCGRYTSTPLDIAACPPLSVLSICRRPRLRIFAIRNAMQRMGIAMVSCGQRGEMVAAIVAVSCGQRGRDGSNNGWQHELESPDSCWAHPSICLFYRLACSDLVPSSGLCTQELLARFPLHFSLSSISDDEQPITMEIIYFFYKVLMCYTFLLHFSLSSIGNDEQPTTMEINYLYKLREGKIEEALLATVGRTMLVCIGGTHVLHVRFPLHFSLSSIGDDEQPTTMEINYFYKILEKISMVVQIGDDEQPKTMEIKRVKIVVHVASITSMILAFRLMFIIYVPMSYVKPLSYR</sequence>
<organism evidence="2">
    <name type="scientific">Oryza sativa subsp. japonica</name>
    <name type="common">Rice</name>
    <dbReference type="NCBI Taxonomy" id="39947"/>
    <lineage>
        <taxon>Eukaryota</taxon>
        <taxon>Viridiplantae</taxon>
        <taxon>Streptophyta</taxon>
        <taxon>Embryophyta</taxon>
        <taxon>Tracheophyta</taxon>
        <taxon>Spermatophyta</taxon>
        <taxon>Magnoliopsida</taxon>
        <taxon>Liliopsida</taxon>
        <taxon>Poales</taxon>
        <taxon>Poaceae</taxon>
        <taxon>BOP clade</taxon>
        <taxon>Oryzoideae</taxon>
        <taxon>Oryzeae</taxon>
        <taxon>Oryzinae</taxon>
        <taxon>Oryza</taxon>
        <taxon>Oryza sativa</taxon>
    </lineage>
</organism>
<keyword evidence="1" id="KW-0472">Membrane</keyword>
<name>Q10DI9_ORYSJ</name>
<keyword evidence="1" id="KW-1133">Transmembrane helix</keyword>
<evidence type="ECO:0000256" key="1">
    <source>
        <dbReference type="SAM" id="Phobius"/>
    </source>
</evidence>
<reference evidence="2" key="1">
    <citation type="journal article" date="2005" name="Genome Res.">
        <title>Sequence, annotation, and analysis of synteny between rice chromosome 3 and diverged grass species.</title>
        <authorList>
            <consortium name="Rice Chromosome 3 Sequencing Consortium"/>
            <person name="Buell C.R."/>
            <person name="Yuan Q."/>
            <person name="Ouyang S."/>
            <person name="Liu J."/>
            <person name="Zhu W."/>
            <person name="Wang A."/>
            <person name="Maiti R."/>
            <person name="Haas B."/>
            <person name="Wortman J."/>
            <person name="Pertea M."/>
            <person name="Jones K.M."/>
            <person name="Kim M."/>
            <person name="Overton L."/>
            <person name="Tsitrin T."/>
            <person name="Fadrosh D."/>
            <person name="Bera J."/>
            <person name="Weaver B."/>
            <person name="Jin S."/>
            <person name="Johri S."/>
            <person name="Reardon M."/>
            <person name="Webb K."/>
            <person name="Hill J."/>
            <person name="Moffat K."/>
            <person name="Tallon L."/>
            <person name="Van Aken S."/>
            <person name="Lewis M."/>
            <person name="Utterback T."/>
            <person name="Feldblyum T."/>
            <person name="Zismann V."/>
            <person name="Iobst S."/>
            <person name="Hsiao J."/>
            <person name="de Vazeille A.R."/>
            <person name="Salzberg S.L."/>
            <person name="White O."/>
            <person name="Fraser C."/>
            <person name="Yu Y."/>
            <person name="Kim H."/>
            <person name="Rambo T."/>
            <person name="Currie J."/>
            <person name="Collura K."/>
            <person name="Kernodle-Thompson S."/>
            <person name="Wei F."/>
            <person name="Kudrna K."/>
            <person name="Ammiraju J.S."/>
            <person name="Luo M."/>
            <person name="Goicoechea J.L."/>
            <person name="Wing R.A."/>
            <person name="Henry D."/>
            <person name="Oates R."/>
            <person name="Palmer M."/>
            <person name="Pries G."/>
            <person name="Saski C."/>
            <person name="Simmons J."/>
            <person name="Soderlund C."/>
            <person name="Nelson W."/>
            <person name="de la Bastide M."/>
            <person name="Spiegel L."/>
            <person name="Nascimento L."/>
            <person name="Huang E."/>
            <person name="Preston R."/>
            <person name="Zutavern T."/>
            <person name="Palmer L."/>
            <person name="O'Shaughnessy A."/>
            <person name="Dike S."/>
            <person name="McCombie W.R."/>
            <person name="Minx P."/>
            <person name="Cordum H."/>
            <person name="Wilson R."/>
            <person name="Jin W."/>
            <person name="Lee H.R."/>
            <person name="Jiang J."/>
            <person name="Jackson S."/>
        </authorList>
    </citation>
    <scope>NUCLEOTIDE SEQUENCE [LARGE SCALE GENOMIC DNA]</scope>
</reference>
<proteinExistence type="predicted"/>
<reference evidence="2" key="2">
    <citation type="submission" date="2006-06" db="EMBL/GenBank/DDBJ databases">
        <authorList>
            <person name="Buell R."/>
            <person name="Wing R.A."/>
            <person name="McCombie W.A."/>
            <person name="Ouyang S."/>
        </authorList>
    </citation>
    <scope>NUCLEOTIDE SEQUENCE</scope>
</reference>